<organism evidence="1 2">
    <name type="scientific">Entomophthora muscae</name>
    <dbReference type="NCBI Taxonomy" id="34485"/>
    <lineage>
        <taxon>Eukaryota</taxon>
        <taxon>Fungi</taxon>
        <taxon>Fungi incertae sedis</taxon>
        <taxon>Zoopagomycota</taxon>
        <taxon>Entomophthoromycotina</taxon>
        <taxon>Entomophthoromycetes</taxon>
        <taxon>Entomophthorales</taxon>
        <taxon>Entomophthoraceae</taxon>
        <taxon>Entomophthora</taxon>
    </lineage>
</organism>
<sequence>MNLIYILIEYKYRMIRNVMNHSVDVLSENIYELEGKCLGIKFKGWAIKSTKTSISCATEIEKYTEELGIQLPEMIFSNNHLSISNEGLGFNLTFNPIDALKLVDKTSASCLKVAYSNQWLEERAHWEEVTESTEKFDWTYTTSYCGTLTPGPKCTTSTVAEQIDLELLKLKEPILFYSDNVLFEDELGDNGSAMLNVKIRVMPSGFFVLQRFSLRVDNVIYRFCDTRVYHRFGTNFLLREYSSRECPYDIVEKELNVQTTIGQTEDKSYLADMNAAYNVVCRFQSPSNVLKTTKVSW</sequence>
<protein>
    <submittedName>
        <fullName evidence="1">Tap42 interacting protein</fullName>
    </submittedName>
</protein>
<reference evidence="1" key="1">
    <citation type="submission" date="2022-04" db="EMBL/GenBank/DDBJ databases">
        <title>Genome of the entomopathogenic fungus Entomophthora muscae.</title>
        <authorList>
            <person name="Elya C."/>
            <person name="Lovett B.R."/>
            <person name="Lee E."/>
            <person name="Macias A.M."/>
            <person name="Hajek A.E."/>
            <person name="De Bivort B.L."/>
            <person name="Kasson M.T."/>
            <person name="De Fine Licht H.H."/>
            <person name="Stajich J.E."/>
        </authorList>
    </citation>
    <scope>NUCLEOTIDE SEQUENCE</scope>
    <source>
        <strain evidence="1">Berkeley</strain>
    </source>
</reference>
<accession>A0ACC2RVW9</accession>
<gene>
    <name evidence="1" type="primary">TIP41_2</name>
    <name evidence="1" type="ORF">DSO57_1016728</name>
</gene>
<dbReference type="EMBL" id="QTSX02006458">
    <property type="protein sequence ID" value="KAJ9054247.1"/>
    <property type="molecule type" value="Genomic_DNA"/>
</dbReference>
<proteinExistence type="predicted"/>
<evidence type="ECO:0000313" key="1">
    <source>
        <dbReference type="EMBL" id="KAJ9054247.1"/>
    </source>
</evidence>
<evidence type="ECO:0000313" key="2">
    <source>
        <dbReference type="Proteomes" id="UP001165960"/>
    </source>
</evidence>
<keyword evidence="2" id="KW-1185">Reference proteome</keyword>
<comment type="caution">
    <text evidence="1">The sequence shown here is derived from an EMBL/GenBank/DDBJ whole genome shotgun (WGS) entry which is preliminary data.</text>
</comment>
<name>A0ACC2RVW9_9FUNG</name>
<dbReference type="Proteomes" id="UP001165960">
    <property type="component" value="Unassembled WGS sequence"/>
</dbReference>